<proteinExistence type="predicted"/>
<reference evidence="2" key="1">
    <citation type="submission" date="2018-12" db="EMBL/GenBank/DDBJ databases">
        <title>Novel natural products biosynthetic potential of the class Ktedonobacteria.</title>
        <authorList>
            <person name="Zheng Y."/>
            <person name="Saitou A."/>
            <person name="Wang C.M."/>
            <person name="Toyoda A."/>
            <person name="Minakuchi Y."/>
            <person name="Sekiguchi Y."/>
            <person name="Ueda K."/>
            <person name="Takano H."/>
            <person name="Sakai Y."/>
            <person name="Yokota A."/>
            <person name="Yabe S."/>
        </authorList>
    </citation>
    <scope>NUCLEOTIDE SEQUENCE</scope>
    <source>
        <strain evidence="2">A3-2</strain>
    </source>
</reference>
<keyword evidence="1" id="KW-1133">Transmembrane helix</keyword>
<dbReference type="EMBL" id="AP019377">
    <property type="protein sequence ID" value="BBH92455.1"/>
    <property type="molecule type" value="Genomic_DNA"/>
</dbReference>
<organism evidence="2">
    <name type="scientific">Thermogemmatispora argillosa</name>
    <dbReference type="NCBI Taxonomy" id="2045280"/>
    <lineage>
        <taxon>Bacteria</taxon>
        <taxon>Bacillati</taxon>
        <taxon>Chloroflexota</taxon>
        <taxon>Ktedonobacteria</taxon>
        <taxon>Thermogemmatisporales</taxon>
        <taxon>Thermogemmatisporaceae</taxon>
        <taxon>Thermogemmatispora</taxon>
    </lineage>
</organism>
<accession>A0A455T1X0</accession>
<protein>
    <submittedName>
        <fullName evidence="2">Uncharacterized protein</fullName>
    </submittedName>
</protein>
<gene>
    <name evidence="2" type="ORF">KTA_06540</name>
</gene>
<evidence type="ECO:0000313" key="2">
    <source>
        <dbReference type="EMBL" id="BBH92455.1"/>
    </source>
</evidence>
<name>A0A455T1X0_9CHLR</name>
<evidence type="ECO:0000256" key="1">
    <source>
        <dbReference type="SAM" id="Phobius"/>
    </source>
</evidence>
<feature type="transmembrane region" description="Helical" evidence="1">
    <location>
        <begin position="25"/>
        <end position="45"/>
    </location>
</feature>
<keyword evidence="1" id="KW-0472">Membrane</keyword>
<dbReference type="AlphaFoldDB" id="A0A455T1X0"/>
<keyword evidence="1" id="KW-0812">Transmembrane</keyword>
<sequence length="51" mass="5438">MSGGSSPVHESASARRQPGRLLSGWTIRLLVAFVISWLLLLAFFASGAVSH</sequence>